<dbReference type="Gene3D" id="3.40.50.300">
    <property type="entry name" value="P-loop containing nucleotide triphosphate hydrolases"/>
    <property type="match status" value="1"/>
</dbReference>
<dbReference type="AlphaFoldDB" id="A0AAW9RES4"/>
<evidence type="ECO:0000313" key="1">
    <source>
        <dbReference type="EMBL" id="MEJ8568276.1"/>
    </source>
</evidence>
<name>A0AAW9RES4_9GAMM</name>
<dbReference type="EMBL" id="JAZHOG010000007">
    <property type="protein sequence ID" value="MEJ8568276.1"/>
    <property type="molecule type" value="Genomic_DNA"/>
</dbReference>
<accession>A0AAW9RES4</accession>
<comment type="caution">
    <text evidence="1">The sequence shown here is derived from an EMBL/GenBank/DDBJ whole genome shotgun (WGS) entry which is preliminary data.</text>
</comment>
<dbReference type="Proteomes" id="UP001359886">
    <property type="component" value="Unassembled WGS sequence"/>
</dbReference>
<gene>
    <name evidence="1" type="ORF">V3330_11625</name>
</gene>
<keyword evidence="2" id="KW-1185">Reference proteome</keyword>
<evidence type="ECO:0000313" key="2">
    <source>
        <dbReference type="Proteomes" id="UP001359886"/>
    </source>
</evidence>
<protein>
    <submittedName>
        <fullName evidence="1">AAA family ATPase</fullName>
    </submittedName>
</protein>
<organism evidence="1 2">
    <name type="scientific">Elongatibacter sediminis</name>
    <dbReference type="NCBI Taxonomy" id="3119006"/>
    <lineage>
        <taxon>Bacteria</taxon>
        <taxon>Pseudomonadati</taxon>
        <taxon>Pseudomonadota</taxon>
        <taxon>Gammaproteobacteria</taxon>
        <taxon>Chromatiales</taxon>
        <taxon>Wenzhouxiangellaceae</taxon>
        <taxon>Elongatibacter</taxon>
    </lineage>
</organism>
<dbReference type="RefSeq" id="WP_354695597.1">
    <property type="nucleotide sequence ID" value="NZ_JAZHOG010000007.1"/>
</dbReference>
<proteinExistence type="predicted"/>
<sequence>MTSAPREMPVADSDAADDSKHRFGLVRVDTILQDVPPPDWLIPGFLERVTTATCIGPPAHGKSAHAIDWCCRMATGTAWHGHPVKQSPAVYVCGEGRNGIARRLQAWQAFNDIPLTGAPFAISTQAAHLTVEMQAYEVHKAIVETFDDSPGLIVVDTLARNFGANENSTEDMQRFIDHVDYYLRDAFQACVLIVHHTGHAAGDRGRGSSALFAGVDTEYHIKKDPGGLVTLHCTKMKDHTEPRDELMRLKGIEVPGHDHYGNPITAPVLEPLDGPVSAALTRPLGKNQQTALEIVLDLNDLALEKAGAGEPVRVSIAEWRQKCSAAGLDRRRWTEASNGLQSLGKIRMEGGHVYVTE</sequence>
<dbReference type="InterPro" id="IPR027417">
    <property type="entry name" value="P-loop_NTPase"/>
</dbReference>
<dbReference type="SUPFAM" id="SSF52540">
    <property type="entry name" value="P-loop containing nucleoside triphosphate hydrolases"/>
    <property type="match status" value="1"/>
</dbReference>
<dbReference type="Pfam" id="PF13481">
    <property type="entry name" value="AAA_25"/>
    <property type="match status" value="1"/>
</dbReference>
<reference evidence="1 2" key="1">
    <citation type="submission" date="2024-02" db="EMBL/GenBank/DDBJ databases">
        <title>A novel Wenzhouxiangellaceae bacterium, isolated from coastal sediments.</title>
        <authorList>
            <person name="Du Z.-J."/>
            <person name="Ye Y.-Q."/>
            <person name="Zhang X.-Y."/>
        </authorList>
    </citation>
    <scope>NUCLEOTIDE SEQUENCE [LARGE SCALE GENOMIC DNA]</scope>
    <source>
        <strain evidence="1 2">CH-27</strain>
    </source>
</reference>